<organism evidence="1 2">
    <name type="scientific">Aquamicrobium soli</name>
    <dbReference type="NCBI Taxonomy" id="1811518"/>
    <lineage>
        <taxon>Bacteria</taxon>
        <taxon>Pseudomonadati</taxon>
        <taxon>Pseudomonadota</taxon>
        <taxon>Alphaproteobacteria</taxon>
        <taxon>Hyphomicrobiales</taxon>
        <taxon>Phyllobacteriaceae</taxon>
        <taxon>Aquamicrobium</taxon>
    </lineage>
</organism>
<keyword evidence="2" id="KW-1185">Reference proteome</keyword>
<proteinExistence type="predicted"/>
<name>A0ABV7K8N6_9HYPH</name>
<dbReference type="EMBL" id="JBHRTK010000001">
    <property type="protein sequence ID" value="MFC3204711.1"/>
    <property type="molecule type" value="Genomic_DNA"/>
</dbReference>
<evidence type="ECO:0000313" key="2">
    <source>
        <dbReference type="Proteomes" id="UP001595583"/>
    </source>
</evidence>
<evidence type="ECO:0000313" key="1">
    <source>
        <dbReference type="EMBL" id="MFC3204711.1"/>
    </source>
</evidence>
<reference evidence="2" key="1">
    <citation type="journal article" date="2019" name="Int. J. Syst. Evol. Microbiol.">
        <title>The Global Catalogue of Microorganisms (GCM) 10K type strain sequencing project: providing services to taxonomists for standard genome sequencing and annotation.</title>
        <authorList>
            <consortium name="The Broad Institute Genomics Platform"/>
            <consortium name="The Broad Institute Genome Sequencing Center for Infectious Disease"/>
            <person name="Wu L."/>
            <person name="Ma J."/>
        </authorList>
    </citation>
    <scope>NUCLEOTIDE SEQUENCE [LARGE SCALE GENOMIC DNA]</scope>
    <source>
        <strain evidence="2">KCTC 52165</strain>
    </source>
</reference>
<sequence>MVGLLLFGEEGMVRSTDIYEDASRFGDLHARFRAAIERLFELDDEFGFKPGPELGFVRRLYTAWSELKNPAHAASPHALWRALARFDAEVELAECELDGLEARLRSLAPVL</sequence>
<dbReference type="RefSeq" id="WP_378217448.1">
    <property type="nucleotide sequence ID" value="NZ_JBHRTK010000001.1"/>
</dbReference>
<dbReference type="Proteomes" id="UP001595583">
    <property type="component" value="Unassembled WGS sequence"/>
</dbReference>
<protein>
    <submittedName>
        <fullName evidence="1">Uncharacterized protein</fullName>
    </submittedName>
</protein>
<comment type="caution">
    <text evidence="1">The sequence shown here is derived from an EMBL/GenBank/DDBJ whole genome shotgun (WGS) entry which is preliminary data.</text>
</comment>
<gene>
    <name evidence="1" type="ORF">ACFOHJ_00595</name>
</gene>
<accession>A0ABV7K8N6</accession>